<keyword evidence="3" id="KW-1185">Reference proteome</keyword>
<evidence type="ECO:0000313" key="1">
    <source>
        <dbReference type="EMBL" id="EKX39450.1"/>
    </source>
</evidence>
<dbReference type="EnsemblProtists" id="EKX39450">
    <property type="protein sequence ID" value="EKX39450"/>
    <property type="gene ID" value="GUITHDRAFT_154416"/>
</dbReference>
<dbReference type="HOGENOM" id="CLU_2927473_0_0_1"/>
<dbReference type="RefSeq" id="XP_005826430.1">
    <property type="nucleotide sequence ID" value="XM_005826373.1"/>
</dbReference>
<dbReference type="AlphaFoldDB" id="L1IUD3"/>
<reference evidence="1 3" key="1">
    <citation type="journal article" date="2012" name="Nature">
        <title>Algal genomes reveal evolutionary mosaicism and the fate of nucleomorphs.</title>
        <authorList>
            <consortium name="DOE Joint Genome Institute"/>
            <person name="Curtis B.A."/>
            <person name="Tanifuji G."/>
            <person name="Burki F."/>
            <person name="Gruber A."/>
            <person name="Irimia M."/>
            <person name="Maruyama S."/>
            <person name="Arias M.C."/>
            <person name="Ball S.G."/>
            <person name="Gile G.H."/>
            <person name="Hirakawa Y."/>
            <person name="Hopkins J.F."/>
            <person name="Kuo A."/>
            <person name="Rensing S.A."/>
            <person name="Schmutz J."/>
            <person name="Symeonidi A."/>
            <person name="Elias M."/>
            <person name="Eveleigh R.J."/>
            <person name="Herman E.K."/>
            <person name="Klute M.J."/>
            <person name="Nakayama T."/>
            <person name="Obornik M."/>
            <person name="Reyes-Prieto A."/>
            <person name="Armbrust E.V."/>
            <person name="Aves S.J."/>
            <person name="Beiko R.G."/>
            <person name="Coutinho P."/>
            <person name="Dacks J.B."/>
            <person name="Durnford D.G."/>
            <person name="Fast N.M."/>
            <person name="Green B.R."/>
            <person name="Grisdale C.J."/>
            <person name="Hempel F."/>
            <person name="Henrissat B."/>
            <person name="Hoppner M.P."/>
            <person name="Ishida K."/>
            <person name="Kim E."/>
            <person name="Koreny L."/>
            <person name="Kroth P.G."/>
            <person name="Liu Y."/>
            <person name="Malik S.B."/>
            <person name="Maier U.G."/>
            <person name="McRose D."/>
            <person name="Mock T."/>
            <person name="Neilson J.A."/>
            <person name="Onodera N.T."/>
            <person name="Poole A.M."/>
            <person name="Pritham E.J."/>
            <person name="Richards T.A."/>
            <person name="Rocap G."/>
            <person name="Roy S.W."/>
            <person name="Sarai C."/>
            <person name="Schaack S."/>
            <person name="Shirato S."/>
            <person name="Slamovits C.H."/>
            <person name="Spencer D.F."/>
            <person name="Suzuki S."/>
            <person name="Worden A.Z."/>
            <person name="Zauner S."/>
            <person name="Barry K."/>
            <person name="Bell C."/>
            <person name="Bharti A.K."/>
            <person name="Crow J.A."/>
            <person name="Grimwood J."/>
            <person name="Kramer R."/>
            <person name="Lindquist E."/>
            <person name="Lucas S."/>
            <person name="Salamov A."/>
            <person name="McFadden G.I."/>
            <person name="Lane C.E."/>
            <person name="Keeling P.J."/>
            <person name="Gray M.W."/>
            <person name="Grigoriev I.V."/>
            <person name="Archibald J.M."/>
        </authorList>
    </citation>
    <scope>NUCLEOTIDE SEQUENCE</scope>
    <source>
        <strain evidence="1 3">CCMP2712</strain>
    </source>
</reference>
<name>L1IUD3_GUITC</name>
<evidence type="ECO:0000313" key="2">
    <source>
        <dbReference type="EnsemblProtists" id="EKX39450"/>
    </source>
</evidence>
<dbReference type="Proteomes" id="UP000011087">
    <property type="component" value="Unassembled WGS sequence"/>
</dbReference>
<proteinExistence type="predicted"/>
<dbReference type="EMBL" id="JH993039">
    <property type="protein sequence ID" value="EKX39450.1"/>
    <property type="molecule type" value="Genomic_DNA"/>
</dbReference>
<reference evidence="2" key="3">
    <citation type="submission" date="2016-03" db="UniProtKB">
        <authorList>
            <consortium name="EnsemblProtists"/>
        </authorList>
    </citation>
    <scope>IDENTIFICATION</scope>
</reference>
<organism evidence="1">
    <name type="scientific">Guillardia theta (strain CCMP2712)</name>
    <name type="common">Cryptophyte</name>
    <dbReference type="NCBI Taxonomy" id="905079"/>
    <lineage>
        <taxon>Eukaryota</taxon>
        <taxon>Cryptophyceae</taxon>
        <taxon>Pyrenomonadales</taxon>
        <taxon>Geminigeraceae</taxon>
        <taxon>Guillardia</taxon>
    </lineage>
</organism>
<accession>L1IUD3</accession>
<protein>
    <submittedName>
        <fullName evidence="1 2">Uncharacterized protein</fullName>
    </submittedName>
</protein>
<dbReference type="KEGG" id="gtt:GUITHDRAFT_154416"/>
<evidence type="ECO:0000313" key="3">
    <source>
        <dbReference type="Proteomes" id="UP000011087"/>
    </source>
</evidence>
<gene>
    <name evidence="1" type="ORF">GUITHDRAFT_154416</name>
</gene>
<sequence>MFENIVTSSKKPITQSLYEKAQETQMLTASWLNGGYKTVQLARSTPYASGSIIPGSNYSAQDNHDSLKIAGL</sequence>
<dbReference type="PaxDb" id="55529-EKX39450"/>
<dbReference type="GeneID" id="17296254"/>
<reference evidence="3" key="2">
    <citation type="submission" date="2012-11" db="EMBL/GenBank/DDBJ databases">
        <authorList>
            <person name="Kuo A."/>
            <person name="Curtis B.A."/>
            <person name="Tanifuji G."/>
            <person name="Burki F."/>
            <person name="Gruber A."/>
            <person name="Irimia M."/>
            <person name="Maruyama S."/>
            <person name="Arias M.C."/>
            <person name="Ball S.G."/>
            <person name="Gile G.H."/>
            <person name="Hirakawa Y."/>
            <person name="Hopkins J.F."/>
            <person name="Rensing S.A."/>
            <person name="Schmutz J."/>
            <person name="Symeonidi A."/>
            <person name="Elias M."/>
            <person name="Eveleigh R.J."/>
            <person name="Herman E.K."/>
            <person name="Klute M.J."/>
            <person name="Nakayama T."/>
            <person name="Obornik M."/>
            <person name="Reyes-Prieto A."/>
            <person name="Armbrust E.V."/>
            <person name="Aves S.J."/>
            <person name="Beiko R.G."/>
            <person name="Coutinho P."/>
            <person name="Dacks J.B."/>
            <person name="Durnford D.G."/>
            <person name="Fast N.M."/>
            <person name="Green B.R."/>
            <person name="Grisdale C."/>
            <person name="Hempe F."/>
            <person name="Henrissat B."/>
            <person name="Hoppner M.P."/>
            <person name="Ishida K.-I."/>
            <person name="Kim E."/>
            <person name="Koreny L."/>
            <person name="Kroth P.G."/>
            <person name="Liu Y."/>
            <person name="Malik S.-B."/>
            <person name="Maier U.G."/>
            <person name="McRose D."/>
            <person name="Mock T."/>
            <person name="Neilson J.A."/>
            <person name="Onodera N.T."/>
            <person name="Poole A.M."/>
            <person name="Pritham E.J."/>
            <person name="Richards T.A."/>
            <person name="Rocap G."/>
            <person name="Roy S.W."/>
            <person name="Sarai C."/>
            <person name="Schaack S."/>
            <person name="Shirato S."/>
            <person name="Slamovits C.H."/>
            <person name="Spencer D.F."/>
            <person name="Suzuki S."/>
            <person name="Worden A.Z."/>
            <person name="Zauner S."/>
            <person name="Barry K."/>
            <person name="Bell C."/>
            <person name="Bharti A.K."/>
            <person name="Crow J.A."/>
            <person name="Grimwood J."/>
            <person name="Kramer R."/>
            <person name="Lindquist E."/>
            <person name="Lucas S."/>
            <person name="Salamov A."/>
            <person name="McFadden G.I."/>
            <person name="Lane C.E."/>
            <person name="Keeling P.J."/>
            <person name="Gray M.W."/>
            <person name="Grigoriev I.V."/>
            <person name="Archibald J.M."/>
        </authorList>
    </citation>
    <scope>NUCLEOTIDE SEQUENCE</scope>
    <source>
        <strain evidence="3">CCMP2712</strain>
    </source>
</reference>